<evidence type="ECO:0000313" key="2">
    <source>
        <dbReference type="WBParaSite" id="ASIM_0000745901-mRNA-1"/>
    </source>
</evidence>
<dbReference type="AlphaFoldDB" id="A0A0M3JIJ3"/>
<dbReference type="WBParaSite" id="ASIM_0000745901-mRNA-1">
    <property type="protein sequence ID" value="ASIM_0000745901-mRNA-1"/>
    <property type="gene ID" value="ASIM_0000745901"/>
</dbReference>
<sequence length="77" mass="8933">LLRQFTLNKPTQIDASDVQWLVSYADAPQMLLPMPTGTMICDDELDSEGRAIRFRGSSDWAPPRKQWIFTVRPFIHR</sequence>
<protein>
    <submittedName>
        <fullName evidence="2">Phage portal protein</fullName>
    </submittedName>
</protein>
<dbReference type="Pfam" id="PF21054">
    <property type="entry name" value="RUBC_PIKBD"/>
    <property type="match status" value="1"/>
</dbReference>
<feature type="domain" description="Rubicon PI3K-binding" evidence="1">
    <location>
        <begin position="1"/>
        <end position="64"/>
    </location>
</feature>
<name>A0A0M3JIJ3_ANISI</name>
<organism evidence="2">
    <name type="scientific">Anisakis simplex</name>
    <name type="common">Herring worm</name>
    <dbReference type="NCBI Taxonomy" id="6269"/>
    <lineage>
        <taxon>Eukaryota</taxon>
        <taxon>Metazoa</taxon>
        <taxon>Ecdysozoa</taxon>
        <taxon>Nematoda</taxon>
        <taxon>Chromadorea</taxon>
        <taxon>Rhabditida</taxon>
        <taxon>Spirurina</taxon>
        <taxon>Ascaridomorpha</taxon>
        <taxon>Ascaridoidea</taxon>
        <taxon>Anisakidae</taxon>
        <taxon>Anisakis</taxon>
        <taxon>Anisakis simplex complex</taxon>
    </lineage>
</organism>
<evidence type="ECO:0000259" key="1">
    <source>
        <dbReference type="Pfam" id="PF21054"/>
    </source>
</evidence>
<dbReference type="InterPro" id="IPR048569">
    <property type="entry name" value="RUBC_PIKBD"/>
</dbReference>
<reference evidence="2" key="1">
    <citation type="submission" date="2017-02" db="UniProtKB">
        <authorList>
            <consortium name="WormBaseParasite"/>
        </authorList>
    </citation>
    <scope>IDENTIFICATION</scope>
</reference>
<accession>A0A0M3JIJ3</accession>
<proteinExistence type="predicted"/>